<dbReference type="VEuPathDB" id="MicrosporidiaDB:AEWQ_100890"/>
<dbReference type="EMBL" id="KC513613">
    <property type="protein sequence ID" value="AGE96152.1"/>
    <property type="molecule type" value="Genomic_DNA"/>
</dbReference>
<dbReference type="PROSITE" id="PS50005">
    <property type="entry name" value="TPR"/>
    <property type="match status" value="1"/>
</dbReference>
<gene>
    <name evidence="2" type="ORF">ECU10_0970</name>
</gene>
<evidence type="ECO:0000256" key="1">
    <source>
        <dbReference type="PROSITE-ProRule" id="PRU00339"/>
    </source>
</evidence>
<proteinExistence type="predicted"/>
<feature type="repeat" description="TPR" evidence="1">
    <location>
        <begin position="316"/>
        <end position="349"/>
    </location>
</feature>
<dbReference type="VEuPathDB" id="MicrosporidiaDB:AEWR_100890"/>
<dbReference type="InterPro" id="IPR019734">
    <property type="entry name" value="TPR_rpt"/>
</dbReference>
<protein>
    <submittedName>
        <fullName evidence="2">Uncharacterized protein</fullName>
    </submittedName>
</protein>
<organism evidence="2">
    <name type="scientific">Encephalitozoon cuniculi</name>
    <name type="common">Microsporidian parasite</name>
    <dbReference type="NCBI Taxonomy" id="6035"/>
    <lineage>
        <taxon>Eukaryota</taxon>
        <taxon>Fungi</taxon>
        <taxon>Fungi incertae sedis</taxon>
        <taxon>Microsporidia</taxon>
        <taxon>Unikaryonidae</taxon>
        <taxon>Encephalitozoon</taxon>
    </lineage>
</organism>
<dbReference type="VEuPathDB" id="MicrosporidiaDB:AEWD_100890"/>
<dbReference type="VEuPathDB" id="MicrosporidiaDB:M970_100890"/>
<dbReference type="VEuPathDB" id="MicrosporidiaDB:ECU10_0970"/>
<keyword evidence="1" id="KW-0802">TPR repeat</keyword>
<sequence length="439" mass="50904">MSWDDGCFGNNLRMSAHPLMSRFFESIDEEREESRKAKVSEKTYGVPEKQSKKEKRIHDLQCRVLELEEEENQKAFDKQLKKMLADVKKAESHFGKDLPLFLRKFLLSSKAYGKTHRRAIDELLSRYESKESEHISKEDGKNEEKICRDLSKILVVKDVEERKRELREFKDSTVDQEAKGKALTTLLSIYVKSKDGILVMQTINELLDCFGDEEANAAKNVLLVENTDFYLGVLYEVLSSSEAEAYRNLLGRLSGLDKEAVERRALQFEFFKLGRAVETEHPLFRLLYIDRTLGYKESGEYYKAIRDDIGEGKIEQEVLGEFGMSSFRDGDFETSFEVLSKCLEVKPSNHAVVMKLLCVVLNDRIRGTSTHREFLEDFKSFGRNRLCLPSGDGTFEVYRAFYLLNMLDQRGAGEIVRRFCENFEESIWFKDFVESRIKG</sequence>
<accession>M1K9Z3</accession>
<reference evidence="2" key="1">
    <citation type="journal article" date="2013" name="Eukaryot. Cell">
        <title>Extremely Reduced Levels of Heterozygosity in the Vertebrate Pathogen Encephalitozoon cuniculi.</title>
        <authorList>
            <person name="Selman M."/>
            <person name="Sak B."/>
            <person name="Kvac M."/>
            <person name="Farinelli L."/>
            <person name="Weiss L.M."/>
            <person name="Corradi N."/>
        </authorList>
    </citation>
    <scope>NUCLEOTIDE SEQUENCE</scope>
</reference>
<dbReference type="AlphaFoldDB" id="M1K9Z3"/>
<evidence type="ECO:0000313" key="2">
    <source>
        <dbReference type="EMBL" id="AGE96152.1"/>
    </source>
</evidence>
<name>M1K9Z3_ENCCN</name>